<dbReference type="Gene3D" id="1.25.40.10">
    <property type="entry name" value="Tetratricopeptide repeat domain"/>
    <property type="match status" value="1"/>
</dbReference>
<feature type="signal peptide" evidence="2">
    <location>
        <begin position="1"/>
        <end position="28"/>
    </location>
</feature>
<gene>
    <name evidence="6" type="primary">ybgF</name>
    <name evidence="2" type="synonym">cpoB</name>
    <name evidence="6" type="ORF">G9Q37_06580</name>
</gene>
<feature type="domain" description="YbgF trimerisation" evidence="5">
    <location>
        <begin position="68"/>
        <end position="122"/>
    </location>
</feature>
<accession>A0A6G8IF55</accession>
<evidence type="ECO:0000313" key="7">
    <source>
        <dbReference type="Proteomes" id="UP000503162"/>
    </source>
</evidence>
<comment type="similarity">
    <text evidence="2">Belongs to the CpoB family.</text>
</comment>
<dbReference type="InterPro" id="IPR032519">
    <property type="entry name" value="YbgF_tri"/>
</dbReference>
<keyword evidence="2" id="KW-0175">Coiled coil</keyword>
<dbReference type="Pfam" id="PF16331">
    <property type="entry name" value="TolA_bind_tri"/>
    <property type="match status" value="1"/>
</dbReference>
<evidence type="ECO:0000259" key="4">
    <source>
        <dbReference type="Pfam" id="PF13525"/>
    </source>
</evidence>
<evidence type="ECO:0000256" key="1">
    <source>
        <dbReference type="ARBA" id="ARBA00022729"/>
    </source>
</evidence>
<dbReference type="InterPro" id="IPR014162">
    <property type="entry name" value="CpoB_C"/>
</dbReference>
<keyword evidence="1 2" id="KW-0732">Signal</keyword>
<dbReference type="Proteomes" id="UP000503162">
    <property type="component" value="Chromosome"/>
</dbReference>
<feature type="coiled-coil region" evidence="2">
    <location>
        <begin position="71"/>
        <end position="112"/>
    </location>
</feature>
<evidence type="ECO:0000259" key="5">
    <source>
        <dbReference type="Pfam" id="PF16331"/>
    </source>
</evidence>
<keyword evidence="2" id="KW-0574">Periplasm</keyword>
<dbReference type="GO" id="GO:0070206">
    <property type="term" value="P:protein trimerization"/>
    <property type="evidence" value="ECO:0007669"/>
    <property type="project" value="InterPro"/>
</dbReference>
<dbReference type="InterPro" id="IPR011990">
    <property type="entry name" value="TPR-like_helical_dom_sf"/>
</dbReference>
<keyword evidence="2" id="KW-0131">Cell cycle</keyword>
<evidence type="ECO:0000256" key="2">
    <source>
        <dbReference type="HAMAP-Rule" id="MF_02066"/>
    </source>
</evidence>
<dbReference type="AlphaFoldDB" id="A0A6G8IF55"/>
<feature type="domain" description="Outer membrane lipoprotein BamD-like" evidence="4">
    <location>
        <begin position="139"/>
        <end position="259"/>
    </location>
</feature>
<evidence type="ECO:0000256" key="3">
    <source>
        <dbReference type="SAM" id="MobiDB-lite"/>
    </source>
</evidence>
<dbReference type="KEGG" id="hcz:G9Q37_06580"/>
<name>A0A6G8IF55_9BURK</name>
<keyword evidence="7" id="KW-1185">Reference proteome</keyword>
<dbReference type="NCBIfam" id="TIGR02795">
    <property type="entry name" value="tol_pal_ybgF"/>
    <property type="match status" value="1"/>
</dbReference>
<keyword evidence="2" id="KW-0132">Cell division</keyword>
<dbReference type="InterPro" id="IPR034706">
    <property type="entry name" value="CpoB"/>
</dbReference>
<feature type="region of interest" description="Disordered" evidence="3">
    <location>
        <begin position="239"/>
        <end position="259"/>
    </location>
</feature>
<dbReference type="Gene3D" id="1.20.5.110">
    <property type="match status" value="1"/>
</dbReference>
<dbReference type="EMBL" id="CP049989">
    <property type="protein sequence ID" value="QIM51827.1"/>
    <property type="molecule type" value="Genomic_DNA"/>
</dbReference>
<reference evidence="6 7" key="1">
    <citation type="submission" date="2020-03" db="EMBL/GenBank/DDBJ databases">
        <title>Hydrogenophaga sp. nov. isolated from cyanobacterial mat.</title>
        <authorList>
            <person name="Thorat V."/>
            <person name="Kirdat K."/>
            <person name="Tiwarekar B."/>
            <person name="Costa E.D."/>
            <person name="Yadav A."/>
        </authorList>
    </citation>
    <scope>NUCLEOTIDE SEQUENCE [LARGE SCALE GENOMIC DNA]</scope>
    <source>
        <strain evidence="6 7">BA0156</strain>
    </source>
</reference>
<feature type="chain" id="PRO_5026394974" description="Cell division coordinator CpoB" evidence="2">
    <location>
        <begin position="29"/>
        <end position="259"/>
    </location>
</feature>
<dbReference type="Pfam" id="PF13525">
    <property type="entry name" value="YfiO"/>
    <property type="match status" value="1"/>
</dbReference>
<comment type="subcellular location">
    <subcellularLocation>
        <location evidence="2">Periplasm</location>
    </subcellularLocation>
</comment>
<organism evidence="6 7">
    <name type="scientific">Hydrogenophaga crocea</name>
    <dbReference type="NCBI Taxonomy" id="2716225"/>
    <lineage>
        <taxon>Bacteria</taxon>
        <taxon>Pseudomonadati</taxon>
        <taxon>Pseudomonadota</taxon>
        <taxon>Betaproteobacteria</taxon>
        <taxon>Burkholderiales</taxon>
        <taxon>Comamonadaceae</taxon>
        <taxon>Hydrogenophaga</taxon>
    </lineage>
</organism>
<dbReference type="InterPro" id="IPR039565">
    <property type="entry name" value="BamD-like"/>
</dbReference>
<dbReference type="GO" id="GO:0043093">
    <property type="term" value="P:FtsZ-dependent cytokinesis"/>
    <property type="evidence" value="ECO:0007669"/>
    <property type="project" value="UniProtKB-UniRule"/>
</dbReference>
<dbReference type="GO" id="GO:0030288">
    <property type="term" value="C:outer membrane-bounded periplasmic space"/>
    <property type="evidence" value="ECO:0007669"/>
    <property type="project" value="UniProtKB-UniRule"/>
</dbReference>
<proteinExistence type="inferred from homology"/>
<comment type="function">
    <text evidence="2">Mediates coordination of peptidoglycan synthesis and outer membrane constriction during cell division.</text>
</comment>
<dbReference type="RefSeq" id="WP_166226268.1">
    <property type="nucleotide sequence ID" value="NZ_CP049989.1"/>
</dbReference>
<protein>
    <recommendedName>
        <fullName evidence="2">Cell division coordinator CpoB</fullName>
    </recommendedName>
</protein>
<dbReference type="HAMAP" id="MF_02066">
    <property type="entry name" value="CpoB"/>
    <property type="match status" value="1"/>
</dbReference>
<dbReference type="SUPFAM" id="SSF48452">
    <property type="entry name" value="TPR-like"/>
    <property type="match status" value="1"/>
</dbReference>
<sequence precursor="true">MTSLRHPRALATAALLAMGSAWSPMAHAIFGDDEARRAIIELRQQVDANKAANAAAERGLRESDASIQRSMLELANQIEQLRGEIARLRGQNEQLAREVSELQRAQKDAQAGVDERLRQFEPVKVELDGRSFNAQPAEKADYDAAMATLRRSDFPAAVAAYSGFLRKYPSSGYTPVVLYWLGNAQYAARAYKDAVDTHQRLVREFPDHPRTPEAMLAMANSQVELKDPRGARKTLEDLVKAHPQSEAASAAKERLARLK</sequence>
<evidence type="ECO:0000313" key="6">
    <source>
        <dbReference type="EMBL" id="QIM51827.1"/>
    </source>
</evidence>